<evidence type="ECO:0000256" key="10">
    <source>
        <dbReference type="ARBA" id="ARBA00023235"/>
    </source>
</evidence>
<feature type="binding site" evidence="13">
    <location>
        <begin position="216"/>
        <end position="223"/>
    </location>
    <ligand>
        <name>ATP</name>
        <dbReference type="ChEBI" id="CHEBI:30616"/>
    </ligand>
</feature>
<dbReference type="InterPro" id="IPR027417">
    <property type="entry name" value="P-loop_NTPase"/>
</dbReference>
<reference evidence="16" key="1">
    <citation type="submission" date="2025-08" db="UniProtKB">
        <authorList>
            <consortium name="RefSeq"/>
        </authorList>
    </citation>
    <scope>IDENTIFICATION</scope>
    <source>
        <tissue evidence="16">Thorax and Abdomen</tissue>
    </source>
</reference>
<evidence type="ECO:0000313" key="16">
    <source>
        <dbReference type="RefSeq" id="XP_015524544.1"/>
    </source>
</evidence>
<evidence type="ECO:0000256" key="1">
    <source>
        <dbReference type="ARBA" id="ARBA00022741"/>
    </source>
</evidence>
<comment type="subunit">
    <text evidence="12">Monomer. Interacts with telomerase.</text>
</comment>
<comment type="function">
    <text evidence="13">DNA-dependent ATPase and 5'-3' DNA helicase required for the maintenance of both mitochondrial and nuclear genome stability.</text>
</comment>
<dbReference type="GO" id="GO:0005739">
    <property type="term" value="C:mitochondrion"/>
    <property type="evidence" value="ECO:0007669"/>
    <property type="project" value="UniProtKB-SubCell"/>
</dbReference>
<evidence type="ECO:0000256" key="2">
    <source>
        <dbReference type="ARBA" id="ARBA00022763"/>
    </source>
</evidence>
<sequence>MDSTNFLKCAVVLQYLNNQGSLSNKVSHSSATLRIIRNGTRQMLMEIQPDKRNGRVVFPLTGFTVFKKFITEGKASIKFLEQNCTLFMSNAPPAQLISFLKMIFVKMTGQPGKNPSQNPLRDQLLSNKPLQAVQEISPATSAEVNKAKEKAIGVSRATFTTPSPSNVRKRKIIDHSKPKIPLAKKLYNNPTVSNLTEEQTAVLNAAIAGQSLFFTGSAGTGKSFLLKRIIAALPPDVTVATASTGVAACHIGGITLHQFASIGIGSASLEKCYELASRPTAAQIWRKTKHLVIDEISMVDGDYFDKIEAVARRIRKNDKPFGGIQLVLCGDFLQLPPVAKLTDKVKFCFQSKSWRECVKHTFELQKVHRQTDPTFINILNNVRIGRVTDEIAKILVATSSQQIEKDGILATRLCTHINDANLINESKLEQLHGECRTFLAEDSDTYMTKTLDQQLPVASKLDLKVGAQVMLLKNINIADGLVNGARGVVIKFAEDAPVVRFRCGKEYRAKLDKWTIKTAAGLVITRKQIPLKLAWAFSIHKSQGLTLDCVEMSLGRVFDAGQAYVALSRAQNLQALRVLDFSAKQVWANPVVLEFYKKFRRHLRDMEMIPLGKKPRKV</sequence>
<dbReference type="GO" id="GO:0000723">
    <property type="term" value="P:telomere maintenance"/>
    <property type="evidence" value="ECO:0007669"/>
    <property type="project" value="InterPro"/>
</dbReference>
<dbReference type="Gene3D" id="3.40.50.300">
    <property type="entry name" value="P-loop containing nucleotide triphosphate hydrolases"/>
    <property type="match status" value="1"/>
</dbReference>
<feature type="DNA-binding region" evidence="13">
    <location>
        <begin position="562"/>
        <end position="581"/>
    </location>
</feature>
<dbReference type="FunFam" id="3.40.50.300:FF:000805">
    <property type="entry name" value="ATP-dependent DNA helicase PIF1"/>
    <property type="match status" value="1"/>
</dbReference>
<dbReference type="CTD" id="80119"/>
<dbReference type="SMART" id="SM00382">
    <property type="entry name" value="AAA"/>
    <property type="match status" value="1"/>
</dbReference>
<keyword evidence="6 13" id="KW-0238">DNA-binding</keyword>
<evidence type="ECO:0000313" key="15">
    <source>
        <dbReference type="Proteomes" id="UP000829291"/>
    </source>
</evidence>
<organism evidence="16">
    <name type="scientific">Neodiprion lecontei</name>
    <name type="common">Redheaded pine sawfly</name>
    <dbReference type="NCBI Taxonomy" id="441921"/>
    <lineage>
        <taxon>Eukaryota</taxon>
        <taxon>Metazoa</taxon>
        <taxon>Ecdysozoa</taxon>
        <taxon>Arthropoda</taxon>
        <taxon>Hexapoda</taxon>
        <taxon>Insecta</taxon>
        <taxon>Pterygota</taxon>
        <taxon>Neoptera</taxon>
        <taxon>Endopterygota</taxon>
        <taxon>Hymenoptera</taxon>
        <taxon>Tenthredinoidea</taxon>
        <taxon>Diprionidae</taxon>
        <taxon>Diprioninae</taxon>
        <taxon>Neodiprion</taxon>
    </lineage>
</organism>
<dbReference type="SUPFAM" id="SSF52540">
    <property type="entry name" value="P-loop containing nucleoside triphosphate hydrolases"/>
    <property type="match status" value="2"/>
</dbReference>
<dbReference type="CDD" id="cd18809">
    <property type="entry name" value="SF1_C_RecD"/>
    <property type="match status" value="1"/>
</dbReference>
<dbReference type="HAMAP" id="MF_03176">
    <property type="entry name" value="PIF1"/>
    <property type="match status" value="1"/>
</dbReference>
<keyword evidence="9 13" id="KW-0234">DNA repair</keyword>
<dbReference type="Pfam" id="PF21530">
    <property type="entry name" value="Pif1_2B_dom"/>
    <property type="match status" value="1"/>
</dbReference>
<keyword evidence="15" id="KW-1185">Reference proteome</keyword>
<keyword evidence="4 13" id="KW-0347">Helicase</keyword>
<evidence type="ECO:0000256" key="9">
    <source>
        <dbReference type="ARBA" id="ARBA00023204"/>
    </source>
</evidence>
<evidence type="ECO:0000256" key="5">
    <source>
        <dbReference type="ARBA" id="ARBA00022840"/>
    </source>
</evidence>
<dbReference type="GO" id="GO:0003677">
    <property type="term" value="F:DNA binding"/>
    <property type="evidence" value="ECO:0007669"/>
    <property type="project" value="UniProtKB-KW"/>
</dbReference>
<dbReference type="Pfam" id="PF25344">
    <property type="entry name" value="PH_LRR1"/>
    <property type="match status" value="1"/>
</dbReference>
<dbReference type="KEGG" id="nlo:107227808"/>
<dbReference type="GO" id="GO:0043139">
    <property type="term" value="F:5'-3' DNA helicase activity"/>
    <property type="evidence" value="ECO:0007669"/>
    <property type="project" value="UniProtKB-UniRule"/>
</dbReference>
<evidence type="ECO:0000256" key="3">
    <source>
        <dbReference type="ARBA" id="ARBA00022801"/>
    </source>
</evidence>
<dbReference type="InterPro" id="IPR010285">
    <property type="entry name" value="DNA_helicase_pif1-like_DEAD"/>
</dbReference>
<comment type="cofactor">
    <cofactor evidence="13">
        <name>Mg(2+)</name>
        <dbReference type="ChEBI" id="CHEBI:18420"/>
    </cofactor>
</comment>
<evidence type="ECO:0000256" key="7">
    <source>
        <dbReference type="ARBA" id="ARBA00023128"/>
    </source>
</evidence>
<dbReference type="GeneID" id="107227808"/>
<comment type="similarity">
    <text evidence="13">Belongs to the helicase family. PIF1 subfamily.</text>
</comment>
<dbReference type="InterPro" id="IPR003593">
    <property type="entry name" value="AAA+_ATPase"/>
</dbReference>
<dbReference type="Pfam" id="PF05970">
    <property type="entry name" value="PIF1"/>
    <property type="match status" value="1"/>
</dbReference>
<dbReference type="InParanoid" id="A0A6J0CEP7"/>
<gene>
    <name evidence="16" type="primary">LOC107227808</name>
    <name evidence="13" type="synonym">PIF1</name>
</gene>
<evidence type="ECO:0000259" key="14">
    <source>
        <dbReference type="SMART" id="SM00382"/>
    </source>
</evidence>
<dbReference type="GO" id="GO:0016787">
    <property type="term" value="F:hydrolase activity"/>
    <property type="evidence" value="ECO:0007669"/>
    <property type="project" value="UniProtKB-KW"/>
</dbReference>
<accession>A0A6J0CEP7</accession>
<evidence type="ECO:0000256" key="12">
    <source>
        <dbReference type="ARBA" id="ARBA00065873"/>
    </source>
</evidence>
<proteinExistence type="inferred from homology"/>
<evidence type="ECO:0000256" key="13">
    <source>
        <dbReference type="HAMAP-Rule" id="MF_03176"/>
    </source>
</evidence>
<dbReference type="Proteomes" id="UP000829291">
    <property type="component" value="Chromosome 1"/>
</dbReference>
<name>A0A6J0CEP7_NEOLC</name>
<evidence type="ECO:0000256" key="6">
    <source>
        <dbReference type="ARBA" id="ARBA00023125"/>
    </source>
</evidence>
<dbReference type="PANTHER" id="PTHR47642">
    <property type="entry name" value="ATP-DEPENDENT DNA HELICASE"/>
    <property type="match status" value="1"/>
</dbReference>
<comment type="catalytic activity">
    <reaction evidence="13">
        <text>ATP + H2O = ADP + phosphate + H(+)</text>
        <dbReference type="Rhea" id="RHEA:13065"/>
        <dbReference type="ChEBI" id="CHEBI:15377"/>
        <dbReference type="ChEBI" id="CHEBI:15378"/>
        <dbReference type="ChEBI" id="CHEBI:30616"/>
        <dbReference type="ChEBI" id="CHEBI:43474"/>
        <dbReference type="ChEBI" id="CHEBI:456216"/>
        <dbReference type="EC" id="5.6.2.3"/>
    </reaction>
</comment>
<keyword evidence="10 13" id="KW-0413">Isomerase</keyword>
<keyword evidence="1 13" id="KW-0547">Nucleotide-binding</keyword>
<dbReference type="AlphaFoldDB" id="A0A6J0CEP7"/>
<keyword evidence="8 13" id="KW-0233">DNA recombination</keyword>
<dbReference type="GO" id="GO:0006281">
    <property type="term" value="P:DNA repair"/>
    <property type="evidence" value="ECO:0007669"/>
    <property type="project" value="UniProtKB-UniRule"/>
</dbReference>
<dbReference type="PANTHER" id="PTHR47642:SF7">
    <property type="entry name" value="ATP-DEPENDENT DNA HELICASE PIF1"/>
    <property type="match status" value="1"/>
</dbReference>
<dbReference type="InterPro" id="IPR057437">
    <property type="entry name" value="PIF1/LRR1_PH"/>
</dbReference>
<keyword evidence="7 13" id="KW-0496">Mitochondrion</keyword>
<dbReference type="FunCoup" id="A0A6J0CEP7">
    <property type="interactions" value="527"/>
</dbReference>
<dbReference type="GO" id="GO:0005634">
    <property type="term" value="C:nucleus"/>
    <property type="evidence" value="ECO:0007669"/>
    <property type="project" value="UniProtKB-SubCell"/>
</dbReference>
<dbReference type="RefSeq" id="XP_015524544.1">
    <property type="nucleotide sequence ID" value="XM_015669058.2"/>
</dbReference>
<dbReference type="InterPro" id="IPR051055">
    <property type="entry name" value="PIF1_helicase"/>
</dbReference>
<keyword evidence="11 13" id="KW-0539">Nucleus</keyword>
<dbReference type="EC" id="5.6.2.3" evidence="13"/>
<evidence type="ECO:0000256" key="4">
    <source>
        <dbReference type="ARBA" id="ARBA00022806"/>
    </source>
</evidence>
<comment type="subcellular location">
    <subcellularLocation>
        <location evidence="13">Nucleus</location>
    </subcellularLocation>
    <subcellularLocation>
        <location evidence="13">Mitochondrion</location>
    </subcellularLocation>
</comment>
<evidence type="ECO:0000256" key="11">
    <source>
        <dbReference type="ARBA" id="ARBA00023242"/>
    </source>
</evidence>
<dbReference type="CDD" id="cd18037">
    <property type="entry name" value="DEXSc_Pif1_like"/>
    <property type="match status" value="1"/>
</dbReference>
<protein>
    <recommendedName>
        <fullName evidence="13">ATP-dependent DNA helicase PIF1</fullName>
        <ecNumber evidence="13">5.6.2.3</ecNumber>
    </recommendedName>
    <alternativeName>
        <fullName evidence="13">DNA 5'-3' helicase PIF1</fullName>
    </alternativeName>
    <alternativeName>
        <fullName evidence="13">DNA repair and recombination helicase PIF1</fullName>
    </alternativeName>
</protein>
<dbReference type="GO" id="GO:0005524">
    <property type="term" value="F:ATP binding"/>
    <property type="evidence" value="ECO:0007669"/>
    <property type="project" value="UniProtKB-UniRule"/>
</dbReference>
<evidence type="ECO:0000256" key="8">
    <source>
        <dbReference type="ARBA" id="ARBA00023172"/>
    </source>
</evidence>
<dbReference type="InterPro" id="IPR048293">
    <property type="entry name" value="PIF1_RRM3_pfh1"/>
</dbReference>
<dbReference type="FunFam" id="3.40.50.300:FF:003367">
    <property type="entry name" value="ATP-dependent DNA helicase PIF1"/>
    <property type="match status" value="1"/>
</dbReference>
<keyword evidence="2 13" id="KW-0227">DNA damage</keyword>
<dbReference type="OrthoDB" id="272985at2759"/>
<feature type="domain" description="AAA+ ATPase" evidence="14">
    <location>
        <begin position="208"/>
        <end position="424"/>
    </location>
</feature>
<keyword evidence="5 13" id="KW-0067">ATP-binding</keyword>
<keyword evidence="3 13" id="KW-0378">Hydrolase</keyword>
<dbReference type="GO" id="GO:0006310">
    <property type="term" value="P:DNA recombination"/>
    <property type="evidence" value="ECO:0007669"/>
    <property type="project" value="UniProtKB-UniRule"/>
</dbReference>
<dbReference type="InterPro" id="IPR049163">
    <property type="entry name" value="Pif1-like_2B_dom"/>
</dbReference>